<feature type="transmembrane region" description="Helical" evidence="1">
    <location>
        <begin position="40"/>
        <end position="73"/>
    </location>
</feature>
<feature type="transmembrane region" description="Helical" evidence="1">
    <location>
        <begin position="208"/>
        <end position="228"/>
    </location>
</feature>
<evidence type="ECO:0000313" key="3">
    <source>
        <dbReference type="EMBL" id="MBC5834674.1"/>
    </source>
</evidence>
<keyword evidence="1" id="KW-1133">Transmembrane helix</keyword>
<protein>
    <submittedName>
        <fullName evidence="3">Acyltransferase</fullName>
    </submittedName>
</protein>
<dbReference type="PANTHER" id="PTHR23028:SF53">
    <property type="entry name" value="ACYL_TRANSF_3 DOMAIN-CONTAINING PROTEIN"/>
    <property type="match status" value="1"/>
</dbReference>
<feature type="transmembrane region" description="Helical" evidence="1">
    <location>
        <begin position="237"/>
        <end position="257"/>
    </location>
</feature>
<dbReference type="PANTHER" id="PTHR23028">
    <property type="entry name" value="ACETYLTRANSFERASE"/>
    <property type="match status" value="1"/>
</dbReference>
<keyword evidence="4" id="KW-1185">Reference proteome</keyword>
<dbReference type="Pfam" id="PF01757">
    <property type="entry name" value="Acyl_transf_3"/>
    <property type="match status" value="1"/>
</dbReference>
<keyword evidence="3" id="KW-0012">Acyltransferase</keyword>
<feature type="transmembrane region" description="Helical" evidence="1">
    <location>
        <begin position="170"/>
        <end position="188"/>
    </location>
</feature>
<evidence type="ECO:0000259" key="2">
    <source>
        <dbReference type="Pfam" id="PF01757"/>
    </source>
</evidence>
<feature type="transmembrane region" description="Helical" evidence="1">
    <location>
        <begin position="309"/>
        <end position="326"/>
    </location>
</feature>
<comment type="caution">
    <text evidence="3">The sequence shown here is derived from an EMBL/GenBank/DDBJ whole genome shotgun (WGS) entry which is preliminary data.</text>
</comment>
<feature type="transmembrane region" description="Helical" evidence="1">
    <location>
        <begin position="94"/>
        <end position="115"/>
    </location>
</feature>
<feature type="domain" description="Acyltransferase 3" evidence="2">
    <location>
        <begin position="13"/>
        <end position="356"/>
    </location>
</feature>
<reference evidence="3 4" key="1">
    <citation type="submission" date="2020-08" db="EMBL/GenBank/DDBJ databases">
        <title>Description of novel Flavobacterium F-408 isolate.</title>
        <authorList>
            <person name="Saticioglu I.B."/>
            <person name="Duman M."/>
            <person name="Altun S."/>
        </authorList>
    </citation>
    <scope>NUCLEOTIDE SEQUENCE [LARGE SCALE GENOMIC DNA]</scope>
    <source>
        <strain evidence="3 4">F-408</strain>
    </source>
</reference>
<dbReference type="RefSeq" id="WP_166127562.1">
    <property type="nucleotide sequence ID" value="NZ_JAANOQ010000004.1"/>
</dbReference>
<sequence length="366" mass="43732">MNKEIQNKERIFGLDAVRAIAISMIVFSYAYFLIDNSNPFLASLTGLLGFAGIELFFVLSGFLIGTIILKMYLTNSLNYISIVAFLKRRWLRTLPNYYVVLILNVILGISFGYILKDAWQYFFFLQNLTDYQISFFPESWSLSILQWTYLIIPFVFWFTYKISKDKKLGFLWTSVGLIFFFHLMRFWFYKNHFISDMNMWNEQVKSIVLYRIDSILIGFVVAWIHYFYMDKLKNIKVYLFILALHLFFLQFVALNVLSIDIISNPKYFLVFYFTFSSITFALALPVFIHWEYCNNWMAKLINWISKLSYGMFLVHFSLITVLFKLLKENFLQGISSLLLLLIYLFLVTFFSYLLYRFVEKPIMNRR</sequence>
<dbReference type="Proteomes" id="UP000605990">
    <property type="component" value="Unassembled WGS sequence"/>
</dbReference>
<evidence type="ECO:0000313" key="4">
    <source>
        <dbReference type="Proteomes" id="UP000605990"/>
    </source>
</evidence>
<name>A0ABR7IY15_9FLAO</name>
<dbReference type="InterPro" id="IPR050879">
    <property type="entry name" value="Acyltransferase_3"/>
</dbReference>
<proteinExistence type="predicted"/>
<dbReference type="EMBL" id="JACRUN010000003">
    <property type="protein sequence ID" value="MBC5834674.1"/>
    <property type="molecule type" value="Genomic_DNA"/>
</dbReference>
<feature type="transmembrane region" description="Helical" evidence="1">
    <location>
        <begin position="12"/>
        <end position="34"/>
    </location>
</feature>
<dbReference type="GO" id="GO:0016746">
    <property type="term" value="F:acyltransferase activity"/>
    <property type="evidence" value="ECO:0007669"/>
    <property type="project" value="UniProtKB-KW"/>
</dbReference>
<dbReference type="InterPro" id="IPR002656">
    <property type="entry name" value="Acyl_transf_3_dom"/>
</dbReference>
<feature type="transmembrane region" description="Helical" evidence="1">
    <location>
        <begin position="269"/>
        <end position="288"/>
    </location>
</feature>
<accession>A0ABR7IY15</accession>
<feature type="transmembrane region" description="Helical" evidence="1">
    <location>
        <begin position="140"/>
        <end position="158"/>
    </location>
</feature>
<gene>
    <name evidence="3" type="ORF">H8R27_07230</name>
</gene>
<keyword evidence="3" id="KW-0808">Transferase</keyword>
<evidence type="ECO:0000256" key="1">
    <source>
        <dbReference type="SAM" id="Phobius"/>
    </source>
</evidence>
<organism evidence="3 4">
    <name type="scientific">Flavobacterium bernardetii</name>
    <dbReference type="NCBI Taxonomy" id="2813823"/>
    <lineage>
        <taxon>Bacteria</taxon>
        <taxon>Pseudomonadati</taxon>
        <taxon>Bacteroidota</taxon>
        <taxon>Flavobacteriia</taxon>
        <taxon>Flavobacteriales</taxon>
        <taxon>Flavobacteriaceae</taxon>
        <taxon>Flavobacterium</taxon>
    </lineage>
</organism>
<keyword evidence="1" id="KW-0472">Membrane</keyword>
<feature type="transmembrane region" description="Helical" evidence="1">
    <location>
        <begin position="338"/>
        <end position="358"/>
    </location>
</feature>
<keyword evidence="1" id="KW-0812">Transmembrane</keyword>